<proteinExistence type="predicted"/>
<organism evidence="2 3">
    <name type="scientific">Nocardia terrae</name>
    <dbReference type="NCBI Taxonomy" id="2675851"/>
    <lineage>
        <taxon>Bacteria</taxon>
        <taxon>Bacillati</taxon>
        <taxon>Actinomycetota</taxon>
        <taxon>Actinomycetes</taxon>
        <taxon>Mycobacteriales</taxon>
        <taxon>Nocardiaceae</taxon>
        <taxon>Nocardia</taxon>
    </lineage>
</organism>
<evidence type="ECO:0000313" key="2">
    <source>
        <dbReference type="EMBL" id="MVU78781.1"/>
    </source>
</evidence>
<comment type="caution">
    <text evidence="2">The sequence shown here is derived from an EMBL/GenBank/DDBJ whole genome shotgun (WGS) entry which is preliminary data.</text>
</comment>
<dbReference type="Gene3D" id="3.30.450.40">
    <property type="match status" value="1"/>
</dbReference>
<dbReference type="SMART" id="SM00065">
    <property type="entry name" value="GAF"/>
    <property type="match status" value="1"/>
</dbReference>
<gene>
    <name evidence="2" type="ORF">GPX89_16205</name>
</gene>
<sequence>MAAPVHLNNRLRRAPTAQPLSRMHRFAVRAEQRAARRHSEAVNILASEQQRMHQHRIDAEVADTERTISDLLVPERTHYPDLEVLDPYFLAGADRQTMLTRLLDTAVEHSHADMGTIHLYDPERSELRMAAQRGFDGPFLTFFDRIEAASGTAWAAATGGASVFVPDVEHSTVFDAPSREVVLEARVRSVRSIPLITPTGPVVGVLSCYYEKPYPPMEDNETLLVVLADAAARSLIWRERRGSGTGPHVA</sequence>
<protein>
    <submittedName>
        <fullName evidence="2">GAF domain-containing protein</fullName>
    </submittedName>
</protein>
<dbReference type="RefSeq" id="WP_157388415.1">
    <property type="nucleotide sequence ID" value="NZ_WRPP01000003.1"/>
</dbReference>
<accession>A0A7K1UWX5</accession>
<feature type="domain" description="GAF" evidence="1">
    <location>
        <begin position="94"/>
        <end position="245"/>
    </location>
</feature>
<dbReference type="InterPro" id="IPR029016">
    <property type="entry name" value="GAF-like_dom_sf"/>
</dbReference>
<dbReference type="Pfam" id="PF13185">
    <property type="entry name" value="GAF_2"/>
    <property type="match status" value="1"/>
</dbReference>
<name>A0A7K1UWX5_9NOCA</name>
<dbReference type="Proteomes" id="UP000466794">
    <property type="component" value="Unassembled WGS sequence"/>
</dbReference>
<evidence type="ECO:0000313" key="3">
    <source>
        <dbReference type="Proteomes" id="UP000466794"/>
    </source>
</evidence>
<evidence type="ECO:0000259" key="1">
    <source>
        <dbReference type="SMART" id="SM00065"/>
    </source>
</evidence>
<dbReference type="EMBL" id="WRPP01000003">
    <property type="protein sequence ID" value="MVU78781.1"/>
    <property type="molecule type" value="Genomic_DNA"/>
</dbReference>
<keyword evidence="3" id="KW-1185">Reference proteome</keyword>
<dbReference type="InterPro" id="IPR003018">
    <property type="entry name" value="GAF"/>
</dbReference>
<dbReference type="AlphaFoldDB" id="A0A7K1UWX5"/>
<reference evidence="2 3" key="1">
    <citation type="submission" date="2019-12" db="EMBL/GenBank/DDBJ databases">
        <title>Nocardia sp. nov. ET3-3 isolated from soil.</title>
        <authorList>
            <person name="Kanchanasin P."/>
            <person name="Tanasupawat S."/>
            <person name="Yuki M."/>
            <person name="Kudo T."/>
        </authorList>
    </citation>
    <scope>NUCLEOTIDE SEQUENCE [LARGE SCALE GENOMIC DNA]</scope>
    <source>
        <strain evidence="2 3">ET3-3</strain>
    </source>
</reference>
<dbReference type="SUPFAM" id="SSF55781">
    <property type="entry name" value="GAF domain-like"/>
    <property type="match status" value="1"/>
</dbReference>